<reference evidence="2" key="1">
    <citation type="journal article" date="2017" name="Acta Aliment.">
        <title>Plant polysaccharide degrading enzyme system of Thermpbifida cellulosilytica TB100 revealed by de novo genome project data.</title>
        <authorList>
            <person name="Toth A."/>
            <person name="Baka E."/>
            <person name="Luzics S."/>
            <person name="Bata-Vidacs I."/>
            <person name="Nagy I."/>
            <person name="Balint B."/>
            <person name="Herceg R."/>
            <person name="Olasz F."/>
            <person name="Wilk T."/>
            <person name="Nagy T."/>
            <person name="Kriszt B."/>
            <person name="Nagy I."/>
            <person name="Kukolya J."/>
        </authorList>
    </citation>
    <scope>NUCLEOTIDE SEQUENCE [LARGE SCALE GENOMIC DNA]</scope>
    <source>
        <strain evidence="2">TB100</strain>
    </source>
</reference>
<dbReference type="RefSeq" id="WP_068755326.1">
    <property type="nucleotide sequence ID" value="NZ_KQ950181.1"/>
</dbReference>
<protein>
    <recommendedName>
        <fullName evidence="3">CRISPR-associated protein Cmr3</fullName>
    </recommendedName>
</protein>
<evidence type="ECO:0000313" key="1">
    <source>
        <dbReference type="EMBL" id="KUP98489.1"/>
    </source>
</evidence>
<gene>
    <name evidence="1" type="ORF">AC529_01090</name>
</gene>
<dbReference type="Gene3D" id="2.60.40.4350">
    <property type="match status" value="1"/>
</dbReference>
<dbReference type="Proteomes" id="UP000074382">
    <property type="component" value="Unassembled WGS sequence"/>
</dbReference>
<dbReference type="EMBL" id="LGEM01000007">
    <property type="protein sequence ID" value="KUP98489.1"/>
    <property type="molecule type" value="Genomic_DNA"/>
</dbReference>
<dbReference type="STRING" id="665004.AC529_01090"/>
<dbReference type="Pfam" id="PF09700">
    <property type="entry name" value="Cas_Cmr3"/>
    <property type="match status" value="1"/>
</dbReference>
<evidence type="ECO:0008006" key="3">
    <source>
        <dbReference type="Google" id="ProtNLM"/>
    </source>
</evidence>
<dbReference type="InterPro" id="IPR019117">
    <property type="entry name" value="CRISPR-assoc_protein_Cmr3"/>
</dbReference>
<comment type="caution">
    <text evidence="1">The sequence shown here is derived from an EMBL/GenBank/DDBJ whole genome shotgun (WGS) entry which is preliminary data.</text>
</comment>
<dbReference type="PATRIC" id="fig|665004.4.peg.1847"/>
<proteinExistence type="predicted"/>
<dbReference type="Gene3D" id="3.30.70.2940">
    <property type="match status" value="1"/>
</dbReference>
<name>A0A147KMK7_THECS</name>
<keyword evidence="2" id="KW-1185">Reference proteome</keyword>
<dbReference type="OrthoDB" id="6162707at2"/>
<accession>A0A147KMK7</accession>
<evidence type="ECO:0000313" key="2">
    <source>
        <dbReference type="Proteomes" id="UP000074382"/>
    </source>
</evidence>
<organism evidence="1 2">
    <name type="scientific">Thermobifida cellulosilytica TB100</name>
    <dbReference type="NCBI Taxonomy" id="665004"/>
    <lineage>
        <taxon>Bacteria</taxon>
        <taxon>Bacillati</taxon>
        <taxon>Actinomycetota</taxon>
        <taxon>Actinomycetes</taxon>
        <taxon>Streptosporangiales</taxon>
        <taxon>Nocardiopsidaceae</taxon>
        <taxon>Thermobifida</taxon>
    </lineage>
</organism>
<dbReference type="AlphaFoldDB" id="A0A147KMK7"/>
<sequence>MNHQQNNQEPQAPQVMWLAFVPRDALHFRDGRSFEAGESARVLYPRPSTVAGAVGAALGHEAGTVRGPLPASRLRGREDWKMYFPLPADVVPTKDGKWTRLRPIRSAATTDLHDPGMVLLSAPKAEAPAADRWWSAQKLQTYLSDSVDLARRAEVDHSPFVLEHRTGIARDNRTVLDAHLYSNEFLRLSESAHTEWAILAQCVLTTGLRPAPARAVRWGGEGRMADVEVVSCPMEWPRPPDTFPGGRVLVYLATPGIWRTRAPGGQWRTGWRPPLPANAVLRAAAVPGAEAIASASPRPDGTVRDVWQRWAVPAGSVYLIEFGGDDPETAAAEWAHRVHGTALEAQTAAPGSASHRLATAGFGLILTGRWND</sequence>